<dbReference type="KEGG" id="scm:SCHCO_01092026"/>
<dbReference type="VEuPathDB" id="FungiDB:SCHCODRAFT_01092026"/>
<organism evidence="3">
    <name type="scientific">Schizophyllum commune (strain H4-8 / FGSC 9210)</name>
    <name type="common">Split gill fungus</name>
    <dbReference type="NCBI Taxonomy" id="578458"/>
    <lineage>
        <taxon>Eukaryota</taxon>
        <taxon>Fungi</taxon>
        <taxon>Dikarya</taxon>
        <taxon>Basidiomycota</taxon>
        <taxon>Agaricomycotina</taxon>
        <taxon>Agaricomycetes</taxon>
        <taxon>Agaricomycetidae</taxon>
        <taxon>Agaricales</taxon>
        <taxon>Schizophyllaceae</taxon>
        <taxon>Schizophyllum</taxon>
    </lineage>
</organism>
<evidence type="ECO:0000313" key="3">
    <source>
        <dbReference type="Proteomes" id="UP000007431"/>
    </source>
</evidence>
<dbReference type="AlphaFoldDB" id="D8PYJ4"/>
<evidence type="ECO:0000313" key="2">
    <source>
        <dbReference type="EMBL" id="EFI98701.1"/>
    </source>
</evidence>
<gene>
    <name evidence="2" type="ORF">SCHCODRAFT_106399</name>
</gene>
<dbReference type="RefSeq" id="XP_003033604.1">
    <property type="nucleotide sequence ID" value="XM_003033558.1"/>
</dbReference>
<proteinExistence type="predicted"/>
<dbReference type="HOGENOM" id="CLU_748326_0_0_1"/>
<feature type="compositionally biased region" description="Low complexity" evidence="1">
    <location>
        <begin position="50"/>
        <end position="61"/>
    </location>
</feature>
<dbReference type="GeneID" id="9585222"/>
<name>D8PYJ4_SCHCM</name>
<protein>
    <submittedName>
        <fullName evidence="2">Uncharacterized protein</fullName>
    </submittedName>
</protein>
<feature type="non-terminal residue" evidence="2">
    <location>
        <position position="370"/>
    </location>
</feature>
<accession>D8PYJ4</accession>
<dbReference type="EMBL" id="GL377304">
    <property type="protein sequence ID" value="EFI98701.1"/>
    <property type="molecule type" value="Genomic_DNA"/>
</dbReference>
<feature type="region of interest" description="Disordered" evidence="1">
    <location>
        <begin position="48"/>
        <end position="67"/>
    </location>
</feature>
<dbReference type="OMA" id="MVQMVDS"/>
<keyword evidence="3" id="KW-1185">Reference proteome</keyword>
<evidence type="ECO:0000256" key="1">
    <source>
        <dbReference type="SAM" id="MobiDB-lite"/>
    </source>
</evidence>
<feature type="region of interest" description="Disordered" evidence="1">
    <location>
        <begin position="1"/>
        <end position="29"/>
    </location>
</feature>
<reference evidence="2 3" key="1">
    <citation type="journal article" date="2010" name="Nat. Biotechnol.">
        <title>Genome sequence of the model mushroom Schizophyllum commune.</title>
        <authorList>
            <person name="Ohm R.A."/>
            <person name="de Jong J.F."/>
            <person name="Lugones L.G."/>
            <person name="Aerts A."/>
            <person name="Kothe E."/>
            <person name="Stajich J.E."/>
            <person name="de Vries R.P."/>
            <person name="Record E."/>
            <person name="Levasseur A."/>
            <person name="Baker S.E."/>
            <person name="Bartholomew K.A."/>
            <person name="Coutinho P.M."/>
            <person name="Erdmann S."/>
            <person name="Fowler T.J."/>
            <person name="Gathman A.C."/>
            <person name="Lombard V."/>
            <person name="Henrissat B."/>
            <person name="Knabe N."/>
            <person name="Kuees U."/>
            <person name="Lilly W.W."/>
            <person name="Lindquist E."/>
            <person name="Lucas S."/>
            <person name="Magnuson J.K."/>
            <person name="Piumi F."/>
            <person name="Raudaskoski M."/>
            <person name="Salamov A."/>
            <person name="Schmutz J."/>
            <person name="Schwarze F.W.M.R."/>
            <person name="vanKuyk P.A."/>
            <person name="Horton J.S."/>
            <person name="Grigoriev I.V."/>
            <person name="Woesten H.A.B."/>
        </authorList>
    </citation>
    <scope>NUCLEOTIDE SEQUENCE [LARGE SCALE GENOMIC DNA]</scope>
    <source>
        <strain evidence="3">H4-8 / FGSC 9210</strain>
    </source>
</reference>
<sequence>MLPFAPLPQTAPRPPHALDAPGSPPPLFASPALLPPIPCSPSRSPALDVPALPAMSPSARSSPPPRRVAERSSPACLCALLPCVSLRSSPACRITLLPGVSRRALGAALRPPKCVAALLPCVSPRPPRRVAARSSSRSGAVPRLPGCVDARSSGCVAARSSLMCRALLSDPSLCPTPWRILRPDVSTRPSSGCAAPLLLPDAAHRSSGWVAARPPPRRVAPPRSVAAHLPDAALRPPPRCVAPLLPECVSARAPTRCVGVPTSWSVRAPSSPACRVALLPGAAPSSSMCHRALLLLEVLRAPPPPMHAPPRRGAARSSPMCRCAHLLLQRLAPPPRCGAVRTLLLDAHRSSGCGGAGRGLRGRGRGGGVR</sequence>
<dbReference type="Proteomes" id="UP000007431">
    <property type="component" value="Unassembled WGS sequence"/>
</dbReference>
<dbReference type="InParanoid" id="D8PYJ4"/>
<feature type="compositionally biased region" description="Pro residues" evidence="1">
    <location>
        <begin position="1"/>
        <end position="15"/>
    </location>
</feature>